<evidence type="ECO:0000259" key="7">
    <source>
        <dbReference type="PROSITE" id="PS50850"/>
    </source>
</evidence>
<dbReference type="Pfam" id="PF07690">
    <property type="entry name" value="MFS_1"/>
    <property type="match status" value="1"/>
</dbReference>
<protein>
    <submittedName>
        <fullName evidence="8">MFS transporter</fullName>
    </submittedName>
</protein>
<name>A0A9P4GXC1_9PLEO</name>
<dbReference type="Gene3D" id="1.20.1250.20">
    <property type="entry name" value="MFS general substrate transporter like domains"/>
    <property type="match status" value="2"/>
</dbReference>
<sequence>MNPQEQPNTAKKSAELVERVSVVDEPLKTHHEIELDKFGAAPKTDPAEIALVKKLDLCMLPILWLMWYPILDVLNLLDRNAIVNSKLNGLDKDLHLKGTEYNTCVSIFFVGYLLGQVPSNLLLTRVRPAIYMSGWMMAWAIVSTCMALVKNYHGMFACRFILGVVEAPFYPGGIYMISTFYKHKETATRMSIFYTGNLLASSFSGLIAAGVFEGLDGRHGLEGWRWLFLIQGLITVGAAILAFFMLPNSPLQTRWLNQDERQLAHNRIVEDTTQRQEKVSTWKGLGAACSDYRMWIFALMQNFHLSANGFKNFLPTVVKTLGFSTTITLVLTCPPYLIAGVMSVLVSWSSGRFNERTWHITGSKAVAIVGFVLGTATLNIGARYFAMVLFVGATYGVNNISLAWAAGVLGQTDEKKAAVVAIVNTLGNLSFVYTPYLWPDSDSPRFTVAMYASVGFSAGVIVCAWVLRLALQRDNRKIRAMDNEAVNFYVY</sequence>
<accession>A0A9P4GXC1</accession>
<evidence type="ECO:0000256" key="6">
    <source>
        <dbReference type="SAM" id="Phobius"/>
    </source>
</evidence>
<dbReference type="InterPro" id="IPR020846">
    <property type="entry name" value="MFS_dom"/>
</dbReference>
<dbReference type="InterPro" id="IPR011701">
    <property type="entry name" value="MFS"/>
</dbReference>
<dbReference type="EMBL" id="ML978330">
    <property type="protein sequence ID" value="KAF2023696.1"/>
    <property type="molecule type" value="Genomic_DNA"/>
</dbReference>
<organism evidence="8 9">
    <name type="scientific">Setomelanomma holmii</name>
    <dbReference type="NCBI Taxonomy" id="210430"/>
    <lineage>
        <taxon>Eukaryota</taxon>
        <taxon>Fungi</taxon>
        <taxon>Dikarya</taxon>
        <taxon>Ascomycota</taxon>
        <taxon>Pezizomycotina</taxon>
        <taxon>Dothideomycetes</taxon>
        <taxon>Pleosporomycetidae</taxon>
        <taxon>Pleosporales</taxon>
        <taxon>Pleosporineae</taxon>
        <taxon>Phaeosphaeriaceae</taxon>
        <taxon>Setomelanomma</taxon>
    </lineage>
</organism>
<dbReference type="AlphaFoldDB" id="A0A9P4GXC1"/>
<dbReference type="GO" id="GO:0016020">
    <property type="term" value="C:membrane"/>
    <property type="evidence" value="ECO:0007669"/>
    <property type="project" value="UniProtKB-SubCell"/>
</dbReference>
<evidence type="ECO:0000313" key="8">
    <source>
        <dbReference type="EMBL" id="KAF2023696.1"/>
    </source>
</evidence>
<feature type="domain" description="Major facilitator superfamily (MFS) profile" evidence="7">
    <location>
        <begin position="64"/>
        <end position="476"/>
    </location>
</feature>
<dbReference type="PANTHER" id="PTHR43791">
    <property type="entry name" value="PERMEASE-RELATED"/>
    <property type="match status" value="1"/>
</dbReference>
<feature type="transmembrane region" description="Helical" evidence="6">
    <location>
        <begin position="448"/>
        <end position="471"/>
    </location>
</feature>
<feature type="transmembrane region" description="Helical" evidence="6">
    <location>
        <begin position="358"/>
        <end position="378"/>
    </location>
</feature>
<dbReference type="PROSITE" id="PS50850">
    <property type="entry name" value="MFS"/>
    <property type="match status" value="1"/>
</dbReference>
<feature type="transmembrane region" description="Helical" evidence="6">
    <location>
        <begin position="98"/>
        <end position="117"/>
    </location>
</feature>
<feature type="transmembrane region" description="Helical" evidence="6">
    <location>
        <begin position="129"/>
        <end position="149"/>
    </location>
</feature>
<proteinExistence type="predicted"/>
<gene>
    <name evidence="8" type="ORF">EK21DRAFT_80284</name>
</gene>
<dbReference type="OrthoDB" id="2250022at2759"/>
<evidence type="ECO:0000256" key="3">
    <source>
        <dbReference type="ARBA" id="ARBA00022692"/>
    </source>
</evidence>
<comment type="subcellular location">
    <subcellularLocation>
        <location evidence="1">Membrane</location>
        <topology evidence="1">Multi-pass membrane protein</topology>
    </subcellularLocation>
</comment>
<evidence type="ECO:0000313" key="9">
    <source>
        <dbReference type="Proteomes" id="UP000799777"/>
    </source>
</evidence>
<dbReference type="PANTHER" id="PTHR43791:SF84">
    <property type="entry name" value="TRANSPORTER, PUTATIVE (AFU_ORTHOLOGUE AFUA_3G09170)-RELATED"/>
    <property type="match status" value="1"/>
</dbReference>
<dbReference type="FunFam" id="1.20.1250.20:FF:000057">
    <property type="entry name" value="MFS general substrate transporter"/>
    <property type="match status" value="1"/>
</dbReference>
<evidence type="ECO:0000256" key="4">
    <source>
        <dbReference type="ARBA" id="ARBA00022989"/>
    </source>
</evidence>
<evidence type="ECO:0000256" key="5">
    <source>
        <dbReference type="ARBA" id="ARBA00023136"/>
    </source>
</evidence>
<keyword evidence="5 6" id="KW-0472">Membrane</keyword>
<feature type="transmembrane region" description="Helical" evidence="6">
    <location>
        <begin position="192"/>
        <end position="212"/>
    </location>
</feature>
<keyword evidence="2" id="KW-0813">Transport</keyword>
<feature type="transmembrane region" description="Helical" evidence="6">
    <location>
        <begin position="156"/>
        <end position="180"/>
    </location>
</feature>
<evidence type="ECO:0000256" key="2">
    <source>
        <dbReference type="ARBA" id="ARBA00022448"/>
    </source>
</evidence>
<dbReference type="FunFam" id="1.20.1250.20:FF:000013">
    <property type="entry name" value="MFS general substrate transporter"/>
    <property type="match status" value="1"/>
</dbReference>
<dbReference type="InterPro" id="IPR036259">
    <property type="entry name" value="MFS_trans_sf"/>
</dbReference>
<feature type="transmembrane region" description="Helical" evidence="6">
    <location>
        <begin position="417"/>
        <end position="436"/>
    </location>
</feature>
<evidence type="ECO:0000256" key="1">
    <source>
        <dbReference type="ARBA" id="ARBA00004141"/>
    </source>
</evidence>
<dbReference type="GO" id="GO:0022857">
    <property type="term" value="F:transmembrane transporter activity"/>
    <property type="evidence" value="ECO:0007669"/>
    <property type="project" value="InterPro"/>
</dbReference>
<feature type="transmembrane region" description="Helical" evidence="6">
    <location>
        <begin position="384"/>
        <end position="405"/>
    </location>
</feature>
<feature type="transmembrane region" description="Helical" evidence="6">
    <location>
        <begin position="321"/>
        <end position="346"/>
    </location>
</feature>
<feature type="transmembrane region" description="Helical" evidence="6">
    <location>
        <begin position="224"/>
        <end position="246"/>
    </location>
</feature>
<reference evidence="8" key="1">
    <citation type="journal article" date="2020" name="Stud. Mycol.">
        <title>101 Dothideomycetes genomes: a test case for predicting lifestyles and emergence of pathogens.</title>
        <authorList>
            <person name="Haridas S."/>
            <person name="Albert R."/>
            <person name="Binder M."/>
            <person name="Bloem J."/>
            <person name="Labutti K."/>
            <person name="Salamov A."/>
            <person name="Andreopoulos B."/>
            <person name="Baker S."/>
            <person name="Barry K."/>
            <person name="Bills G."/>
            <person name="Bluhm B."/>
            <person name="Cannon C."/>
            <person name="Castanera R."/>
            <person name="Culley D."/>
            <person name="Daum C."/>
            <person name="Ezra D."/>
            <person name="Gonzalez J."/>
            <person name="Henrissat B."/>
            <person name="Kuo A."/>
            <person name="Liang C."/>
            <person name="Lipzen A."/>
            <person name="Lutzoni F."/>
            <person name="Magnuson J."/>
            <person name="Mondo S."/>
            <person name="Nolan M."/>
            <person name="Ohm R."/>
            <person name="Pangilinan J."/>
            <person name="Park H.-J."/>
            <person name="Ramirez L."/>
            <person name="Alfaro M."/>
            <person name="Sun H."/>
            <person name="Tritt A."/>
            <person name="Yoshinaga Y."/>
            <person name="Zwiers L.-H."/>
            <person name="Turgeon B."/>
            <person name="Goodwin S."/>
            <person name="Spatafora J."/>
            <person name="Crous P."/>
            <person name="Grigoriev I."/>
        </authorList>
    </citation>
    <scope>NUCLEOTIDE SEQUENCE</scope>
    <source>
        <strain evidence="8">CBS 110217</strain>
    </source>
</reference>
<comment type="caution">
    <text evidence="8">The sequence shown here is derived from an EMBL/GenBank/DDBJ whole genome shotgun (WGS) entry which is preliminary data.</text>
</comment>
<dbReference type="Proteomes" id="UP000799777">
    <property type="component" value="Unassembled WGS sequence"/>
</dbReference>
<keyword evidence="9" id="KW-1185">Reference proteome</keyword>
<dbReference type="SUPFAM" id="SSF103473">
    <property type="entry name" value="MFS general substrate transporter"/>
    <property type="match status" value="1"/>
</dbReference>
<keyword evidence="4 6" id="KW-1133">Transmembrane helix</keyword>
<feature type="transmembrane region" description="Helical" evidence="6">
    <location>
        <begin position="59"/>
        <end position="77"/>
    </location>
</feature>
<keyword evidence="3 6" id="KW-0812">Transmembrane</keyword>